<dbReference type="InterPro" id="IPR020546">
    <property type="entry name" value="ATP_synth_F1_dsu/esu_N"/>
</dbReference>
<reference evidence="11" key="1">
    <citation type="submission" date="2016-10" db="EMBL/GenBank/DDBJ databases">
        <authorList>
            <person name="de Groot N.N."/>
        </authorList>
    </citation>
    <scope>NUCLEOTIDE SEQUENCE</scope>
</reference>
<keyword evidence="6" id="KW-0472">Membrane</keyword>
<feature type="domain" description="ATP synthase epsilon subunit C-terminal" evidence="9">
    <location>
        <begin position="86"/>
        <end position="130"/>
    </location>
</feature>
<comment type="similarity">
    <text evidence="2">Belongs to the ATPase epsilon chain family.</text>
</comment>
<dbReference type="HAMAP" id="MF_00530">
    <property type="entry name" value="ATP_synth_epsil_bac"/>
    <property type="match status" value="1"/>
</dbReference>
<name>A0A1W1CWE5_9ZZZZ</name>
<evidence type="ECO:0000256" key="4">
    <source>
        <dbReference type="ARBA" id="ARBA00022475"/>
    </source>
</evidence>
<accession>A0A1W1CWE5</accession>
<gene>
    <name evidence="11" type="ORF">MNB_SUP05-5-1163</name>
</gene>
<evidence type="ECO:0000256" key="3">
    <source>
        <dbReference type="ARBA" id="ARBA00022448"/>
    </source>
</evidence>
<dbReference type="SUPFAM" id="SSF51344">
    <property type="entry name" value="Epsilon subunit of F1F0-ATP synthase N-terminal domain"/>
    <property type="match status" value="1"/>
</dbReference>
<evidence type="ECO:0000256" key="5">
    <source>
        <dbReference type="ARBA" id="ARBA00023065"/>
    </source>
</evidence>
<dbReference type="FunFam" id="2.60.15.10:FF:000001">
    <property type="entry name" value="ATP synthase epsilon chain"/>
    <property type="match status" value="1"/>
</dbReference>
<evidence type="ECO:0000256" key="6">
    <source>
        <dbReference type="ARBA" id="ARBA00023136"/>
    </source>
</evidence>
<sequence>MSTIKVDVVSSEESLYSGEVMSVSAPASQGEIGVFPGHMALITTLKPGEVRLETESGEQSIYVAGGIIEVQPNLVTIFSDTVIRAKDLDEEKVLEAKRNAEEAMENASEDQYLSSLQATLAESMAQLQMITKMRNK</sequence>
<dbReference type="InterPro" id="IPR020547">
    <property type="entry name" value="ATP_synth_F1_esu_C"/>
</dbReference>
<keyword evidence="7" id="KW-0139">CF(1)</keyword>
<keyword evidence="11" id="KW-0378">Hydrolase</keyword>
<dbReference type="EMBL" id="FPHJ01000069">
    <property type="protein sequence ID" value="SFV69992.1"/>
    <property type="molecule type" value="Genomic_DNA"/>
</dbReference>
<evidence type="ECO:0000259" key="9">
    <source>
        <dbReference type="Pfam" id="PF00401"/>
    </source>
</evidence>
<evidence type="ECO:0000256" key="8">
    <source>
        <dbReference type="ARBA" id="ARBA00023310"/>
    </source>
</evidence>
<organism evidence="11">
    <name type="scientific">hydrothermal vent metagenome</name>
    <dbReference type="NCBI Taxonomy" id="652676"/>
    <lineage>
        <taxon>unclassified sequences</taxon>
        <taxon>metagenomes</taxon>
        <taxon>ecological metagenomes</taxon>
    </lineage>
</organism>
<dbReference type="GO" id="GO:0045259">
    <property type="term" value="C:proton-transporting ATP synthase complex"/>
    <property type="evidence" value="ECO:0007669"/>
    <property type="project" value="UniProtKB-KW"/>
</dbReference>
<dbReference type="InterPro" id="IPR036794">
    <property type="entry name" value="ATP_F1_dsu/esu_C_sf"/>
</dbReference>
<dbReference type="SUPFAM" id="SSF46604">
    <property type="entry name" value="Epsilon subunit of F1F0-ATP synthase C-terminal domain"/>
    <property type="match status" value="1"/>
</dbReference>
<keyword evidence="8" id="KW-0066">ATP synthesis</keyword>
<protein>
    <submittedName>
        <fullName evidence="11">ATP synthase epsilon chain</fullName>
        <ecNumber evidence="11">3.6.3.14</ecNumber>
    </submittedName>
</protein>
<dbReference type="GO" id="GO:0005886">
    <property type="term" value="C:plasma membrane"/>
    <property type="evidence" value="ECO:0007669"/>
    <property type="project" value="UniProtKB-SubCell"/>
</dbReference>
<dbReference type="Gene3D" id="2.60.15.10">
    <property type="entry name" value="F0F1 ATP synthase delta/epsilon subunit, N-terminal"/>
    <property type="match status" value="1"/>
</dbReference>
<dbReference type="EC" id="3.6.3.14" evidence="11"/>
<dbReference type="Gene3D" id="1.20.5.440">
    <property type="entry name" value="ATP synthase delta/epsilon subunit, C-terminal domain"/>
    <property type="match status" value="1"/>
</dbReference>
<evidence type="ECO:0000313" key="11">
    <source>
        <dbReference type="EMBL" id="SFV69992.1"/>
    </source>
</evidence>
<dbReference type="CDD" id="cd12152">
    <property type="entry name" value="F1-ATPase_delta"/>
    <property type="match status" value="1"/>
</dbReference>
<dbReference type="PANTHER" id="PTHR13822:SF10">
    <property type="entry name" value="ATP SYNTHASE EPSILON CHAIN, CHLOROPLASTIC"/>
    <property type="match status" value="1"/>
</dbReference>
<keyword evidence="3" id="KW-0813">Transport</keyword>
<dbReference type="PANTHER" id="PTHR13822">
    <property type="entry name" value="ATP SYNTHASE DELTA/EPSILON CHAIN"/>
    <property type="match status" value="1"/>
</dbReference>
<dbReference type="NCBIfam" id="TIGR01216">
    <property type="entry name" value="ATP_synt_epsi"/>
    <property type="match status" value="1"/>
</dbReference>
<dbReference type="AlphaFoldDB" id="A0A1W1CWE5"/>
<evidence type="ECO:0000256" key="1">
    <source>
        <dbReference type="ARBA" id="ARBA00004202"/>
    </source>
</evidence>
<dbReference type="GO" id="GO:0016787">
    <property type="term" value="F:hydrolase activity"/>
    <property type="evidence" value="ECO:0007669"/>
    <property type="project" value="UniProtKB-KW"/>
</dbReference>
<dbReference type="GO" id="GO:0046933">
    <property type="term" value="F:proton-transporting ATP synthase activity, rotational mechanism"/>
    <property type="evidence" value="ECO:0007669"/>
    <property type="project" value="InterPro"/>
</dbReference>
<feature type="domain" description="ATP synthase F1 complex delta/epsilon subunit N-terminal" evidence="10">
    <location>
        <begin position="4"/>
        <end position="81"/>
    </location>
</feature>
<proteinExistence type="inferred from homology"/>
<keyword evidence="5" id="KW-0406">Ion transport</keyword>
<dbReference type="InterPro" id="IPR001469">
    <property type="entry name" value="ATP_synth_F1_dsu/esu"/>
</dbReference>
<dbReference type="InterPro" id="IPR036771">
    <property type="entry name" value="ATPsynth_dsu/esu_N"/>
</dbReference>
<dbReference type="NCBIfam" id="NF001847">
    <property type="entry name" value="PRK00571.1-4"/>
    <property type="match status" value="1"/>
</dbReference>
<comment type="subcellular location">
    <subcellularLocation>
        <location evidence="1">Cell membrane</location>
        <topology evidence="1">Peripheral membrane protein</topology>
    </subcellularLocation>
</comment>
<evidence type="ECO:0000259" key="10">
    <source>
        <dbReference type="Pfam" id="PF02823"/>
    </source>
</evidence>
<dbReference type="Pfam" id="PF00401">
    <property type="entry name" value="ATP-synt_DE"/>
    <property type="match status" value="1"/>
</dbReference>
<dbReference type="Pfam" id="PF02823">
    <property type="entry name" value="ATP-synt_DE_N"/>
    <property type="match status" value="1"/>
</dbReference>
<keyword evidence="4" id="KW-1003">Cell membrane</keyword>
<evidence type="ECO:0000256" key="7">
    <source>
        <dbReference type="ARBA" id="ARBA00023196"/>
    </source>
</evidence>
<evidence type="ECO:0000256" key="2">
    <source>
        <dbReference type="ARBA" id="ARBA00005712"/>
    </source>
</evidence>